<dbReference type="GeneID" id="71056024"/>
<dbReference type="Proteomes" id="UP000268684">
    <property type="component" value="Chromosome I"/>
</dbReference>
<proteinExistence type="predicted"/>
<evidence type="ECO:0000313" key="1">
    <source>
        <dbReference type="EMBL" id="VBB10647.1"/>
    </source>
</evidence>
<organism evidence="2 3">
    <name type="scientific">Burkholderia stabilis</name>
    <dbReference type="NCBI Taxonomy" id="95485"/>
    <lineage>
        <taxon>Bacteria</taxon>
        <taxon>Pseudomonadati</taxon>
        <taxon>Pseudomonadota</taxon>
        <taxon>Betaproteobacteria</taxon>
        <taxon>Burkholderiales</taxon>
        <taxon>Burkholderiaceae</taxon>
        <taxon>Burkholderia</taxon>
        <taxon>Burkholderia cepacia complex</taxon>
    </lineage>
</organism>
<keyword evidence="3" id="KW-1185">Reference proteome</keyword>
<accession>A0AAJ5N7S3</accession>
<sequence length="96" mass="10265">MSTDGVPAGNCAAYGCPLLGSFGVSGKWYCACHFRGSSASNDAITSVLVQHREKAERAVFLRRTFAGYKAILAAENELIELTREIGMQYEIGGSEG</sequence>
<dbReference type="EMBL" id="LR025742">
    <property type="protein sequence ID" value="VBB10647.1"/>
    <property type="molecule type" value="Genomic_DNA"/>
</dbReference>
<reference evidence="2 3" key="1">
    <citation type="submission" date="2017-11" db="EMBL/GenBank/DDBJ databases">
        <authorList>
            <person name="Seth-Smith MB H."/>
        </authorList>
    </citation>
    <scope>NUCLEOTIDE SEQUENCE [LARGE SCALE GENOMIC DNA]</scope>
    <source>
        <strain evidence="2">E</strain>
    </source>
</reference>
<protein>
    <submittedName>
        <fullName evidence="2">Uncharacterized protein</fullName>
    </submittedName>
</protein>
<dbReference type="Proteomes" id="UP000268684">
    <property type="component" value="Chromosome II"/>
</dbReference>
<evidence type="ECO:0000313" key="2">
    <source>
        <dbReference type="EMBL" id="VBB13392.1"/>
    </source>
</evidence>
<dbReference type="EMBL" id="LR025743">
    <property type="protein sequence ID" value="VBB13392.1"/>
    <property type="molecule type" value="Genomic_DNA"/>
</dbReference>
<gene>
    <name evidence="1" type="ORF">BSTAB16_0754</name>
    <name evidence="2" type="ORF">BSTAB16_3577</name>
</gene>
<evidence type="ECO:0000313" key="3">
    <source>
        <dbReference type="Proteomes" id="UP000268684"/>
    </source>
</evidence>
<dbReference type="RefSeq" id="WP_122166187.1">
    <property type="nucleotide sequence ID" value="NZ_LR025742.1"/>
</dbReference>
<name>A0AAJ5N7S3_9BURK</name>
<dbReference type="AlphaFoldDB" id="A0AAJ5N7S3"/>